<evidence type="ECO:0000313" key="2">
    <source>
        <dbReference type="Proteomes" id="UP000314294"/>
    </source>
</evidence>
<evidence type="ECO:0000313" key="1">
    <source>
        <dbReference type="EMBL" id="TNN60083.1"/>
    </source>
</evidence>
<dbReference type="AlphaFoldDB" id="A0A4Z2H4S0"/>
<dbReference type="Proteomes" id="UP000314294">
    <property type="component" value="Unassembled WGS sequence"/>
</dbReference>
<keyword evidence="2" id="KW-1185">Reference proteome</keyword>
<proteinExistence type="predicted"/>
<name>A0A4Z2H4S0_9TELE</name>
<gene>
    <name evidence="1" type="ORF">EYF80_029634</name>
</gene>
<organism evidence="1 2">
    <name type="scientific">Liparis tanakae</name>
    <name type="common">Tanaka's snailfish</name>
    <dbReference type="NCBI Taxonomy" id="230148"/>
    <lineage>
        <taxon>Eukaryota</taxon>
        <taxon>Metazoa</taxon>
        <taxon>Chordata</taxon>
        <taxon>Craniata</taxon>
        <taxon>Vertebrata</taxon>
        <taxon>Euteleostomi</taxon>
        <taxon>Actinopterygii</taxon>
        <taxon>Neopterygii</taxon>
        <taxon>Teleostei</taxon>
        <taxon>Neoteleostei</taxon>
        <taxon>Acanthomorphata</taxon>
        <taxon>Eupercaria</taxon>
        <taxon>Perciformes</taxon>
        <taxon>Cottioidei</taxon>
        <taxon>Cottales</taxon>
        <taxon>Liparidae</taxon>
        <taxon>Liparis</taxon>
    </lineage>
</organism>
<protein>
    <submittedName>
        <fullName evidence="1">Uncharacterized protein</fullName>
    </submittedName>
</protein>
<reference evidence="1 2" key="1">
    <citation type="submission" date="2019-03" db="EMBL/GenBank/DDBJ databases">
        <title>First draft genome of Liparis tanakae, snailfish: a comprehensive survey of snailfish specific genes.</title>
        <authorList>
            <person name="Kim W."/>
            <person name="Song I."/>
            <person name="Jeong J.-H."/>
            <person name="Kim D."/>
            <person name="Kim S."/>
            <person name="Ryu S."/>
            <person name="Song J.Y."/>
            <person name="Lee S.K."/>
        </authorList>
    </citation>
    <scope>NUCLEOTIDE SEQUENCE [LARGE SCALE GENOMIC DNA]</scope>
    <source>
        <tissue evidence="1">Muscle</tissue>
    </source>
</reference>
<comment type="caution">
    <text evidence="1">The sequence shown here is derived from an EMBL/GenBank/DDBJ whole genome shotgun (WGS) entry which is preliminary data.</text>
</comment>
<dbReference type="EMBL" id="SRLO01000340">
    <property type="protein sequence ID" value="TNN60083.1"/>
    <property type="molecule type" value="Genomic_DNA"/>
</dbReference>
<accession>A0A4Z2H4S0</accession>
<sequence>MKKKVLELGAGSWELGAGSWELGVQIHRVQVFPSAGPMCHLFPRTLTYPLIPSSQQRGPQTLCDVATRLGPSCCSAPPPPPPPPPPPLLLLLLLLQGNLLIGMQANDLSLPAQPIRSTG</sequence>